<dbReference type="InterPro" id="IPR016181">
    <property type="entry name" value="Acyl_CoA_acyltransferase"/>
</dbReference>
<feature type="transmembrane region" description="Helical" evidence="1">
    <location>
        <begin position="234"/>
        <end position="257"/>
    </location>
</feature>
<dbReference type="STRING" id="619300.G3AE28"/>
<dbReference type="Gene3D" id="3.40.630.30">
    <property type="match status" value="1"/>
</dbReference>
<feature type="domain" description="BioF2-like acetyltransferase" evidence="2">
    <location>
        <begin position="657"/>
        <end position="744"/>
    </location>
</feature>
<dbReference type="SUPFAM" id="SSF55729">
    <property type="entry name" value="Acyl-CoA N-acyltransferases (Nat)"/>
    <property type="match status" value="1"/>
</dbReference>
<keyword evidence="1" id="KW-0472">Membrane</keyword>
<evidence type="ECO:0000313" key="4">
    <source>
        <dbReference type="Proteomes" id="UP000000709"/>
    </source>
</evidence>
<dbReference type="AlphaFoldDB" id="G3AE28"/>
<dbReference type="Proteomes" id="UP000000709">
    <property type="component" value="Unassembled WGS sequence"/>
</dbReference>
<dbReference type="Pfam" id="PF13480">
    <property type="entry name" value="Acetyltransf_6"/>
    <property type="match status" value="1"/>
</dbReference>
<feature type="transmembrane region" description="Helical" evidence="1">
    <location>
        <begin position="93"/>
        <end position="112"/>
    </location>
</feature>
<dbReference type="InParanoid" id="G3AE28"/>
<dbReference type="OMA" id="WWSANIS"/>
<dbReference type="HOGENOM" id="CLU_017660_0_0_1"/>
<gene>
    <name evidence="3" type="ORF">SPAPADRAFT_132501</name>
</gene>
<feature type="transmembrane region" description="Helical" evidence="1">
    <location>
        <begin position="201"/>
        <end position="222"/>
    </location>
</feature>
<feature type="transmembrane region" description="Helical" evidence="1">
    <location>
        <begin position="277"/>
        <end position="296"/>
    </location>
</feature>
<dbReference type="RefSeq" id="XP_007372974.1">
    <property type="nucleotide sequence ID" value="XM_007372912.1"/>
</dbReference>
<accession>G3AE28</accession>
<dbReference type="KEGG" id="spaa:SPAPADRAFT_132501"/>
<evidence type="ECO:0000259" key="2">
    <source>
        <dbReference type="Pfam" id="PF13480"/>
    </source>
</evidence>
<feature type="transmembrane region" description="Helical" evidence="1">
    <location>
        <begin position="7"/>
        <end position="29"/>
    </location>
</feature>
<dbReference type="OrthoDB" id="10061051at2759"/>
<dbReference type="eggNOG" id="ENOG502SI3G">
    <property type="taxonomic scope" value="Eukaryota"/>
</dbReference>
<keyword evidence="1" id="KW-1133">Transmembrane helix</keyword>
<organism evidence="4">
    <name type="scientific">Spathaspora passalidarum (strain NRRL Y-27907 / 11-Y1)</name>
    <dbReference type="NCBI Taxonomy" id="619300"/>
    <lineage>
        <taxon>Eukaryota</taxon>
        <taxon>Fungi</taxon>
        <taxon>Dikarya</taxon>
        <taxon>Ascomycota</taxon>
        <taxon>Saccharomycotina</taxon>
        <taxon>Pichiomycetes</taxon>
        <taxon>Debaryomycetaceae</taxon>
        <taxon>Spathaspora</taxon>
    </lineage>
</organism>
<proteinExistence type="predicted"/>
<name>G3AE28_SPAPN</name>
<dbReference type="EMBL" id="GL996499">
    <property type="protein sequence ID" value="EGW35562.1"/>
    <property type="molecule type" value="Genomic_DNA"/>
</dbReference>
<evidence type="ECO:0000256" key="1">
    <source>
        <dbReference type="SAM" id="Phobius"/>
    </source>
</evidence>
<feature type="transmembrane region" description="Helical" evidence="1">
    <location>
        <begin position="132"/>
        <end position="153"/>
    </location>
</feature>
<dbReference type="GeneID" id="18869662"/>
<evidence type="ECO:0000313" key="3">
    <source>
        <dbReference type="EMBL" id="EGW35562.1"/>
    </source>
</evidence>
<reference evidence="3 4" key="1">
    <citation type="journal article" date="2011" name="Proc. Natl. Acad. Sci. U.S.A.">
        <title>Comparative genomics of xylose-fermenting fungi for enhanced biofuel production.</title>
        <authorList>
            <person name="Wohlbach D.J."/>
            <person name="Kuo A."/>
            <person name="Sato T.K."/>
            <person name="Potts K.M."/>
            <person name="Salamov A.A."/>
            <person name="LaButti K.M."/>
            <person name="Sun H."/>
            <person name="Clum A."/>
            <person name="Pangilinan J.L."/>
            <person name="Lindquist E.A."/>
            <person name="Lucas S."/>
            <person name="Lapidus A."/>
            <person name="Jin M."/>
            <person name="Gunawan C."/>
            <person name="Balan V."/>
            <person name="Dale B.E."/>
            <person name="Jeffries T.W."/>
            <person name="Zinkel R."/>
            <person name="Barry K.W."/>
            <person name="Grigoriev I.V."/>
            <person name="Gasch A.P."/>
        </authorList>
    </citation>
    <scope>NUCLEOTIDE SEQUENCE [LARGE SCALE GENOMIC DNA]</scope>
    <source>
        <strain evidence="4">NRRL Y-27907 / 11-Y1</strain>
    </source>
</reference>
<sequence>MFKQFLGWLHSSVAVAIYCFVFSLTQAILYSKYLNWRFADPYPIIVVWVCFLYLLVLAYERYYQAIYKNQKIKITPKKEKMVDFLIVRVGKKLLWFLLFIITVLQVVLLTQGKFDNPFNLGKDFQVPHSQKATFFTIKLVAIIFSGLLLCVWWSANISNIYLAFVSANIIQILIAIALIQINIYMINAAESSSAIKKDNFFILTACFLIGQSMIGVVISVVINHKNRLHELMGLLLFLYDTVVALLGLLLLSCTIVSGAKERYPPNSVNEIPGSIPILFGCSLAMNILCFACTRYFRKRTLTTNLLVEEYDLMRLTDYQKQGWAKLINLNKKYNAGISGEHIVSLMENYSHSSLEGMTCKILRVYRDKPHETSTKPGAINKFIKKKIEEKAKLNTAFNELDHEAVLFQNDHKSKEEEEAEPLEAYKPISKNALKKLQKKNKQKKQAMDLKSLEANTEQFYQELMSTEALVLLTVIEEIDLCERIPGKVGTFLGKYFGKNGKYPLLVVKFGLLGFHWPFKRSTFYCSATKKPVARAAAVLYTLSEWNKKNEKCAVLMDPMYSDYHFEEGVTYSGWYKIKLPNSHIIDLRPFRNQKPTDYFKAIKYRTQENTFKSANGEVWETDQFNYENCSSIINMNLNIANNRASSGQSSQLMYPDWEFISNLGNNSNENKYRTLLYLKVDGKIIASCVIFRLGETMTSDIQGLDHETSKKYKAYFVMMQEVIRMGLEEKVSFIDFGPTTEEAKVSIGCKVVPLTGCIYPRNPCMGPIIKFVASKVDV</sequence>
<protein>
    <recommendedName>
        <fullName evidence="2">BioF2-like acetyltransferase domain-containing protein</fullName>
    </recommendedName>
</protein>
<feature type="transmembrane region" description="Helical" evidence="1">
    <location>
        <begin position="160"/>
        <end position="181"/>
    </location>
</feature>
<dbReference type="InterPro" id="IPR038740">
    <property type="entry name" value="BioF2-like_GNAT_dom"/>
</dbReference>
<feature type="transmembrane region" description="Helical" evidence="1">
    <location>
        <begin position="41"/>
        <end position="59"/>
    </location>
</feature>
<keyword evidence="4" id="KW-1185">Reference proteome</keyword>
<keyword evidence="1" id="KW-0812">Transmembrane</keyword>